<dbReference type="Proteomes" id="UP001638015">
    <property type="component" value="Unassembled WGS sequence"/>
</dbReference>
<dbReference type="RefSeq" id="WP_410033305.1">
    <property type="nucleotide sequence ID" value="NZ_JBGMEH010000008.1"/>
</dbReference>
<evidence type="ECO:0000313" key="4">
    <source>
        <dbReference type="Proteomes" id="UP001638015"/>
    </source>
</evidence>
<accession>A0ABW9MXV1</accession>
<sequence>MKKTDFNKAYLLLRIAFSLLIIIGMINLKNLPDLIPIHWDGSGSVNNSIEKGHFLLSIWLIYSATILIDNIVSKRDDYRNNKTSNIIIIIVLTMFLLIFAYLLLRNI</sequence>
<comment type="caution">
    <text evidence="3">The sequence shown here is derived from an EMBL/GenBank/DDBJ whole genome shotgun (WGS) entry which is preliminary data.</text>
</comment>
<dbReference type="Pfam" id="PF07853">
    <property type="entry name" value="DUF1648"/>
    <property type="match status" value="1"/>
</dbReference>
<evidence type="ECO:0000259" key="2">
    <source>
        <dbReference type="Pfam" id="PF07853"/>
    </source>
</evidence>
<feature type="domain" description="DUF1648" evidence="2">
    <location>
        <begin position="19"/>
        <end position="59"/>
    </location>
</feature>
<protein>
    <submittedName>
        <fullName evidence="3">DUF1648 domain-containing protein</fullName>
    </submittedName>
</protein>
<feature type="transmembrane region" description="Helical" evidence="1">
    <location>
        <begin position="52"/>
        <end position="72"/>
    </location>
</feature>
<evidence type="ECO:0000313" key="3">
    <source>
        <dbReference type="EMBL" id="MFO3716690.1"/>
    </source>
</evidence>
<keyword evidence="4" id="KW-1185">Reference proteome</keyword>
<dbReference type="InterPro" id="IPR012867">
    <property type="entry name" value="DUF1648"/>
</dbReference>
<feature type="transmembrane region" description="Helical" evidence="1">
    <location>
        <begin position="84"/>
        <end position="104"/>
    </location>
</feature>
<keyword evidence="1" id="KW-0812">Transmembrane</keyword>
<gene>
    <name evidence="3" type="ORF">ACCQ40_07960</name>
</gene>
<keyword evidence="1" id="KW-1133">Transmembrane helix</keyword>
<dbReference type="EMBL" id="JBGMEH010000008">
    <property type="protein sequence ID" value="MFO3716690.1"/>
    <property type="molecule type" value="Genomic_DNA"/>
</dbReference>
<organism evidence="3 4">
    <name type="scientific">Anaerococcus cruorum</name>
    <dbReference type="NCBI Taxonomy" id="3115617"/>
    <lineage>
        <taxon>Bacteria</taxon>
        <taxon>Bacillati</taxon>
        <taxon>Bacillota</taxon>
        <taxon>Tissierellia</taxon>
        <taxon>Tissierellales</taxon>
        <taxon>Peptoniphilaceae</taxon>
        <taxon>Anaerococcus</taxon>
    </lineage>
</organism>
<feature type="transmembrane region" description="Helical" evidence="1">
    <location>
        <begin position="12"/>
        <end position="32"/>
    </location>
</feature>
<name>A0ABW9MXV1_9FIRM</name>
<keyword evidence="1" id="KW-0472">Membrane</keyword>
<proteinExistence type="predicted"/>
<reference evidence="3 4" key="1">
    <citation type="journal article" date="2025" name="Anaerobe">
        <title>Description of Anaerococcus kampingiae sp. nov., Anaerococcus groningensis sp. nov., Anaerococcus martiniensis sp. nov., and Anaerococcus cruorum sp. nov., isolated from human clinical specimens.</title>
        <authorList>
            <person name="Boiten K.E."/>
            <person name="Meijer J."/>
            <person name="van Wezel E.M."/>
            <person name="Veloo A.C.M."/>
        </authorList>
    </citation>
    <scope>NUCLEOTIDE SEQUENCE [LARGE SCALE GENOMIC DNA]</scope>
    <source>
        <strain evidence="3 4">ENR1039</strain>
    </source>
</reference>
<evidence type="ECO:0000256" key="1">
    <source>
        <dbReference type="SAM" id="Phobius"/>
    </source>
</evidence>